<evidence type="ECO:0000313" key="4">
    <source>
        <dbReference type="Proteomes" id="UP001482231"/>
    </source>
</evidence>
<proteinExistence type="predicted"/>
<accession>A0ABV0ECS1</accession>
<evidence type="ECO:0000256" key="1">
    <source>
        <dbReference type="SAM" id="SignalP"/>
    </source>
</evidence>
<feature type="chain" id="PRO_5046513635" evidence="1">
    <location>
        <begin position="26"/>
        <end position="272"/>
    </location>
</feature>
<evidence type="ECO:0000313" key="3">
    <source>
        <dbReference type="EMBL" id="MEO1766470.1"/>
    </source>
</evidence>
<dbReference type="RefSeq" id="WP_347307550.1">
    <property type="nucleotide sequence ID" value="NZ_JBAJEX010000002.1"/>
</dbReference>
<dbReference type="EMBL" id="JBAJEX010000002">
    <property type="protein sequence ID" value="MEO1766470.1"/>
    <property type="molecule type" value="Genomic_DNA"/>
</dbReference>
<dbReference type="CDD" id="cd16329">
    <property type="entry name" value="LolA_like"/>
    <property type="match status" value="1"/>
</dbReference>
<protein>
    <submittedName>
        <fullName evidence="3">Outer membrane lipoprotein-sorting protein</fullName>
    </submittedName>
</protein>
<dbReference type="Pfam" id="PF17131">
    <property type="entry name" value="LolA_like"/>
    <property type="match status" value="1"/>
</dbReference>
<keyword evidence="1" id="KW-0732">Signal</keyword>
<organism evidence="3 4">
    <name type="scientific">Thiobacter aerophilum</name>
    <dbReference type="NCBI Taxonomy" id="3121275"/>
    <lineage>
        <taxon>Bacteria</taxon>
        <taxon>Pseudomonadati</taxon>
        <taxon>Pseudomonadota</taxon>
        <taxon>Betaproteobacteria</taxon>
        <taxon>Burkholderiales</taxon>
        <taxon>Thiobacteraceae</taxon>
        <taxon>Thiobacter</taxon>
    </lineage>
</organism>
<keyword evidence="3" id="KW-0449">Lipoprotein</keyword>
<keyword evidence="4" id="KW-1185">Reference proteome</keyword>
<dbReference type="Proteomes" id="UP001482231">
    <property type="component" value="Unassembled WGS sequence"/>
</dbReference>
<reference evidence="3 4" key="1">
    <citation type="submission" date="2024-02" db="EMBL/GenBank/DDBJ databases">
        <title>New thermophilic sulfur-oxidizing bacteria from a hot springs of the Uzon caldera (Kamchatka, Russia).</title>
        <authorList>
            <person name="Dukat A.M."/>
            <person name="Elcheninov A.G."/>
            <person name="Frolov E.N."/>
        </authorList>
    </citation>
    <scope>NUCLEOTIDE SEQUENCE [LARGE SCALE GENOMIC DNA]</scope>
    <source>
        <strain evidence="3 4">AK1</strain>
    </source>
</reference>
<dbReference type="Gene3D" id="2.50.20.10">
    <property type="entry name" value="Lipoprotein localisation LolA/LolB/LppX"/>
    <property type="match status" value="1"/>
</dbReference>
<evidence type="ECO:0000259" key="2">
    <source>
        <dbReference type="Pfam" id="PF17131"/>
    </source>
</evidence>
<feature type="signal peptide" evidence="1">
    <location>
        <begin position="1"/>
        <end position="25"/>
    </location>
</feature>
<sequence length="272" mass="30842">MHNAWMRRLLCTVFCAALTALSAPAARADPAGEALAQKVYDRPNGNDAVSVLTMSLIQPGRAPRNRRMVVYRLDKAPGEVATLIRFTEPEDIAGTGLLTLDHKSGDSDQWIYLPAMERVRRIASNRKGGRFVNSEYYYEDLRERKVHQDHHRILGKETVNGIPCEVLESIPVEAGNSAYLKRVSFIDPNTLLPLRVDFYEKNEQQPSKRLTVSAFRKISGFWTVTDSTMTDLANGNATRLTAEKIQYNRRLPARLFTTEVLEDESLEEDYRP</sequence>
<feature type="domain" description="Uncharacterized protein TP-0789" evidence="2">
    <location>
        <begin position="79"/>
        <end position="262"/>
    </location>
</feature>
<comment type="caution">
    <text evidence="3">The sequence shown here is derived from an EMBL/GenBank/DDBJ whole genome shotgun (WGS) entry which is preliminary data.</text>
</comment>
<name>A0ABV0ECS1_9BURK</name>
<dbReference type="InterPro" id="IPR033399">
    <property type="entry name" value="TP_0789-like"/>
</dbReference>
<gene>
    <name evidence="3" type="ORF">V6E02_04510</name>
</gene>